<protein>
    <recommendedName>
        <fullName evidence="5">Ketoreductase domain-containing protein</fullName>
    </recommendedName>
</protein>
<organism evidence="6 7">
    <name type="scientific">Suillus plorans</name>
    <dbReference type="NCBI Taxonomy" id="116603"/>
    <lineage>
        <taxon>Eukaryota</taxon>
        <taxon>Fungi</taxon>
        <taxon>Dikarya</taxon>
        <taxon>Basidiomycota</taxon>
        <taxon>Agaricomycotina</taxon>
        <taxon>Agaricomycetes</taxon>
        <taxon>Agaricomycetidae</taxon>
        <taxon>Boletales</taxon>
        <taxon>Suillineae</taxon>
        <taxon>Suillaceae</taxon>
        <taxon>Suillus</taxon>
    </lineage>
</organism>
<keyword evidence="2" id="KW-0521">NADP</keyword>
<evidence type="ECO:0000256" key="3">
    <source>
        <dbReference type="ARBA" id="ARBA00023002"/>
    </source>
</evidence>
<dbReference type="SUPFAM" id="SSF51735">
    <property type="entry name" value="NAD(P)-binding Rossmann-fold domains"/>
    <property type="match status" value="1"/>
</dbReference>
<dbReference type="GeneID" id="64593515"/>
<dbReference type="AlphaFoldDB" id="A0A9P7DQ79"/>
<reference evidence="6" key="1">
    <citation type="journal article" date="2020" name="New Phytol.">
        <title>Comparative genomics reveals dynamic genome evolution in host specialist ectomycorrhizal fungi.</title>
        <authorList>
            <person name="Lofgren L.A."/>
            <person name="Nguyen N.H."/>
            <person name="Vilgalys R."/>
            <person name="Ruytinx J."/>
            <person name="Liao H.L."/>
            <person name="Branco S."/>
            <person name="Kuo A."/>
            <person name="LaButti K."/>
            <person name="Lipzen A."/>
            <person name="Andreopoulos W."/>
            <person name="Pangilinan J."/>
            <person name="Riley R."/>
            <person name="Hundley H."/>
            <person name="Na H."/>
            <person name="Barry K."/>
            <person name="Grigoriev I.V."/>
            <person name="Stajich J.E."/>
            <person name="Kennedy P.G."/>
        </authorList>
    </citation>
    <scope>NUCLEOTIDE SEQUENCE</scope>
    <source>
        <strain evidence="6">S12</strain>
    </source>
</reference>
<gene>
    <name evidence="6" type="ORF">HD556DRAFT_1305165</name>
</gene>
<evidence type="ECO:0000256" key="4">
    <source>
        <dbReference type="RuleBase" id="RU000363"/>
    </source>
</evidence>
<evidence type="ECO:0000313" key="7">
    <source>
        <dbReference type="Proteomes" id="UP000719766"/>
    </source>
</evidence>
<dbReference type="PRINTS" id="PR00081">
    <property type="entry name" value="GDHRDH"/>
</dbReference>
<evidence type="ECO:0000313" key="6">
    <source>
        <dbReference type="EMBL" id="KAG1800402.1"/>
    </source>
</evidence>
<name>A0A9P7DQ79_9AGAM</name>
<dbReference type="Pfam" id="PF00106">
    <property type="entry name" value="adh_short"/>
    <property type="match status" value="1"/>
</dbReference>
<dbReference type="GO" id="GO:0050664">
    <property type="term" value="F:oxidoreductase activity, acting on NAD(P)H, oxygen as acceptor"/>
    <property type="evidence" value="ECO:0007669"/>
    <property type="project" value="TreeGrafter"/>
</dbReference>
<dbReference type="Gene3D" id="3.40.50.720">
    <property type="entry name" value="NAD(P)-binding Rossmann-like Domain"/>
    <property type="match status" value="1"/>
</dbReference>
<comment type="caution">
    <text evidence="6">The sequence shown here is derived from an EMBL/GenBank/DDBJ whole genome shotgun (WGS) entry which is preliminary data.</text>
</comment>
<evidence type="ECO:0000259" key="5">
    <source>
        <dbReference type="SMART" id="SM00822"/>
    </source>
</evidence>
<dbReference type="InterPro" id="IPR057326">
    <property type="entry name" value="KR_dom"/>
</dbReference>
<dbReference type="EMBL" id="JABBWE010000009">
    <property type="protein sequence ID" value="KAG1800402.1"/>
    <property type="molecule type" value="Genomic_DNA"/>
</dbReference>
<dbReference type="GO" id="GO:0016616">
    <property type="term" value="F:oxidoreductase activity, acting on the CH-OH group of donors, NAD or NADP as acceptor"/>
    <property type="evidence" value="ECO:0007669"/>
    <property type="project" value="UniProtKB-ARBA"/>
</dbReference>
<dbReference type="PRINTS" id="PR00080">
    <property type="entry name" value="SDRFAMILY"/>
</dbReference>
<dbReference type="InterPro" id="IPR036291">
    <property type="entry name" value="NAD(P)-bd_dom_sf"/>
</dbReference>
<dbReference type="PANTHER" id="PTHR43008:SF8">
    <property type="entry name" value="BENZIL REDUCTASE ((S)-BENZOIN FORMING) IRC24"/>
    <property type="match status" value="1"/>
</dbReference>
<proteinExistence type="inferred from homology"/>
<dbReference type="PROSITE" id="PS00061">
    <property type="entry name" value="ADH_SHORT"/>
    <property type="match status" value="1"/>
</dbReference>
<dbReference type="Proteomes" id="UP000719766">
    <property type="component" value="Unassembled WGS sequence"/>
</dbReference>
<comment type="similarity">
    <text evidence="1 4">Belongs to the short-chain dehydrogenases/reductases (SDR) family.</text>
</comment>
<dbReference type="OrthoDB" id="9876299at2759"/>
<keyword evidence="7" id="KW-1185">Reference proteome</keyword>
<accession>A0A9P7DQ79</accession>
<feature type="domain" description="Ketoreductase" evidence="5">
    <location>
        <begin position="4"/>
        <end position="206"/>
    </location>
</feature>
<dbReference type="InterPro" id="IPR020904">
    <property type="entry name" value="Sc_DH/Rdtase_CS"/>
</dbReference>
<dbReference type="PANTHER" id="PTHR43008">
    <property type="entry name" value="BENZIL REDUCTASE"/>
    <property type="match status" value="1"/>
</dbReference>
<evidence type="ECO:0000256" key="2">
    <source>
        <dbReference type="ARBA" id="ARBA00022857"/>
    </source>
</evidence>
<sequence>MPNPVVVITGASRGIGLAVTRSLLKEHNARVVTISRTRTPELSQLIQEHEQSLLTLECDITDEPALKSAITRGKDHFGQIDGLILNAATLDPIARIDNADITLDDWKSYFDINFFSLVTAIRASLPGLRESKGRIIFVSSGAATGNIYGWGAYNASKAAMNSLSRTLANEEPSIVSLALAPGRVDTAISNTAQMQAILRDAGVQHMKATDHKDFVDAYNEGALVNPHDVGYVIAALSLRAPLALTGQFVKWDNEECREFRRK</sequence>
<dbReference type="SMART" id="SM00822">
    <property type="entry name" value="PKS_KR"/>
    <property type="match status" value="1"/>
</dbReference>
<dbReference type="InterPro" id="IPR002347">
    <property type="entry name" value="SDR_fam"/>
</dbReference>
<keyword evidence="3" id="KW-0560">Oxidoreductase</keyword>
<dbReference type="RefSeq" id="XP_041164388.1">
    <property type="nucleotide sequence ID" value="XM_041299751.1"/>
</dbReference>
<evidence type="ECO:0000256" key="1">
    <source>
        <dbReference type="ARBA" id="ARBA00006484"/>
    </source>
</evidence>